<dbReference type="AlphaFoldDB" id="A0A953I084"/>
<dbReference type="CDD" id="cd03398">
    <property type="entry name" value="PAP2_haloperoxidase"/>
    <property type="match status" value="1"/>
</dbReference>
<dbReference type="Pfam" id="PF01569">
    <property type="entry name" value="PAP2"/>
    <property type="match status" value="1"/>
</dbReference>
<name>A0A953I084_9BACT</name>
<dbReference type="InterPro" id="IPR052559">
    <property type="entry name" value="V-haloperoxidase"/>
</dbReference>
<gene>
    <name evidence="2" type="ORF">KUV50_17680</name>
</gene>
<proteinExistence type="predicted"/>
<dbReference type="RefSeq" id="WP_222581522.1">
    <property type="nucleotide sequence ID" value="NZ_JAHVHU010000020.1"/>
</dbReference>
<dbReference type="Gene3D" id="1.10.606.20">
    <property type="match status" value="1"/>
</dbReference>
<organism evidence="2 3">
    <name type="scientific">Membranihabitans marinus</name>
    <dbReference type="NCBI Taxonomy" id="1227546"/>
    <lineage>
        <taxon>Bacteria</taxon>
        <taxon>Pseudomonadati</taxon>
        <taxon>Bacteroidota</taxon>
        <taxon>Saprospiria</taxon>
        <taxon>Saprospirales</taxon>
        <taxon>Saprospiraceae</taxon>
        <taxon>Membranihabitans</taxon>
    </lineage>
</organism>
<evidence type="ECO:0000259" key="1">
    <source>
        <dbReference type="Pfam" id="PF01569"/>
    </source>
</evidence>
<accession>A0A953I084</accession>
<dbReference type="PANTHER" id="PTHR34599:SF1">
    <property type="entry name" value="PHOSPHATIDIC ACID PHOSPHATASE TYPE 2_HALOPEROXIDASE DOMAIN-CONTAINING PROTEIN"/>
    <property type="match status" value="1"/>
</dbReference>
<evidence type="ECO:0000313" key="2">
    <source>
        <dbReference type="EMBL" id="MBY5959986.1"/>
    </source>
</evidence>
<dbReference type="InterPro" id="IPR036938">
    <property type="entry name" value="PAP2/HPO_sf"/>
</dbReference>
<dbReference type="EMBL" id="JAHVHU010000020">
    <property type="protein sequence ID" value="MBY5959986.1"/>
    <property type="molecule type" value="Genomic_DNA"/>
</dbReference>
<dbReference type="PANTHER" id="PTHR34599">
    <property type="entry name" value="PEROXIDASE-RELATED"/>
    <property type="match status" value="1"/>
</dbReference>
<keyword evidence="3" id="KW-1185">Reference proteome</keyword>
<dbReference type="SUPFAM" id="SSF48317">
    <property type="entry name" value="Acid phosphatase/Vanadium-dependent haloperoxidase"/>
    <property type="match status" value="1"/>
</dbReference>
<dbReference type="InterPro" id="IPR000326">
    <property type="entry name" value="PAP2/HPO"/>
</dbReference>
<protein>
    <submittedName>
        <fullName evidence="2">Vanadium-dependent haloperoxidase</fullName>
    </submittedName>
</protein>
<comment type="caution">
    <text evidence="2">The sequence shown here is derived from an EMBL/GenBank/DDBJ whole genome shotgun (WGS) entry which is preliminary data.</text>
</comment>
<sequence length="438" mass="49601">MKYLYGLVVALYFTSCVSDHAYKNNLYDSEYFHRSVKKLTDIMVYDIFSPPVASRTYVYPAVAAYEIMAQLDDGYSALAGQLNGLTPIPKIDTSSFEDPYLSAIEVYTILGQRLLFSEDKMEEFRSDLDKGWRKMGVPEQVIQASESYAQRVADHIFKWIDQDGYKQTRTMPKFSIQSDPGRWEPTPPDYMEGIEPHWDKIRTLVLDSAAQFIPLPPPVFDTIPGSAFYEQARDVYEAVNLEDEEFIAIASFWDCNPFVSHHKGHVMFGTKKISPGGHWMGIAGLAARQSGLSPMETIATYTLVSIGLFDAFINCWNEKYRSNLIRPETYINKYLDPMWRPVLQTPPFPEHTSGHSVISTTAAVLLTALFGPDYAFEDTVEMEYGLPARQFDSFIQASQEAAISRLYGGIHYMPAITEGVKQGEGVGNFIIQNLMFKK</sequence>
<evidence type="ECO:0000313" key="3">
    <source>
        <dbReference type="Proteomes" id="UP000753961"/>
    </source>
</evidence>
<dbReference type="Proteomes" id="UP000753961">
    <property type="component" value="Unassembled WGS sequence"/>
</dbReference>
<reference evidence="2" key="1">
    <citation type="submission" date="2021-06" db="EMBL/GenBank/DDBJ databases">
        <title>44 bacteria genomes isolated from Dapeng, Shenzhen.</title>
        <authorList>
            <person name="Zheng W."/>
            <person name="Yu S."/>
            <person name="Huang Y."/>
        </authorList>
    </citation>
    <scope>NUCLEOTIDE SEQUENCE</scope>
    <source>
        <strain evidence="2">DP5N28-2</strain>
    </source>
</reference>
<feature type="domain" description="Phosphatidic acid phosphatase type 2/haloperoxidase" evidence="1">
    <location>
        <begin position="303"/>
        <end position="432"/>
    </location>
</feature>